<dbReference type="SUPFAM" id="SSF160631">
    <property type="entry name" value="SMI1/KNR4-like"/>
    <property type="match status" value="1"/>
</dbReference>
<dbReference type="SMART" id="SM00860">
    <property type="entry name" value="SMI1_KNR4"/>
    <property type="match status" value="1"/>
</dbReference>
<feature type="compositionally biased region" description="Basic and acidic residues" evidence="2">
    <location>
        <begin position="522"/>
        <end position="534"/>
    </location>
</feature>
<protein>
    <submittedName>
        <fullName evidence="4">Cell wall assembly/cell proliferation-coordinating protein</fullName>
    </submittedName>
</protein>
<organism evidence="4 5">
    <name type="scientific">Akanthomyces lecanii RCEF 1005</name>
    <dbReference type="NCBI Taxonomy" id="1081108"/>
    <lineage>
        <taxon>Eukaryota</taxon>
        <taxon>Fungi</taxon>
        <taxon>Dikarya</taxon>
        <taxon>Ascomycota</taxon>
        <taxon>Pezizomycotina</taxon>
        <taxon>Sordariomycetes</taxon>
        <taxon>Hypocreomycetidae</taxon>
        <taxon>Hypocreales</taxon>
        <taxon>Cordycipitaceae</taxon>
        <taxon>Akanthomyces</taxon>
        <taxon>Cordyceps confragosa</taxon>
    </lineage>
</organism>
<comment type="similarity">
    <text evidence="1">Belongs to the KNR4/SMI1 family.</text>
</comment>
<dbReference type="InterPro" id="IPR009203">
    <property type="entry name" value="Knr4/Smi1"/>
</dbReference>
<feature type="domain" description="Knr4/Smi1-like" evidence="3">
    <location>
        <begin position="177"/>
        <end position="355"/>
    </location>
</feature>
<evidence type="ECO:0000313" key="4">
    <source>
        <dbReference type="EMBL" id="OAA75487.1"/>
    </source>
</evidence>
<dbReference type="AlphaFoldDB" id="A0A168FQC6"/>
<dbReference type="EMBL" id="AZHF01000005">
    <property type="protein sequence ID" value="OAA75487.1"/>
    <property type="molecule type" value="Genomic_DNA"/>
</dbReference>
<evidence type="ECO:0000313" key="5">
    <source>
        <dbReference type="Proteomes" id="UP000076881"/>
    </source>
</evidence>
<dbReference type="InterPro" id="IPR051873">
    <property type="entry name" value="KNR4/SMI1_regulator"/>
</dbReference>
<reference evidence="4 5" key="1">
    <citation type="journal article" date="2016" name="Genome Biol. Evol.">
        <title>Divergent and convergent evolution of fungal pathogenicity.</title>
        <authorList>
            <person name="Shang Y."/>
            <person name="Xiao G."/>
            <person name="Zheng P."/>
            <person name="Cen K."/>
            <person name="Zhan S."/>
            <person name="Wang C."/>
        </authorList>
    </citation>
    <scope>NUCLEOTIDE SEQUENCE [LARGE SCALE GENOMIC DNA]</scope>
    <source>
        <strain evidence="4 5">RCEF 1005</strain>
    </source>
</reference>
<feature type="compositionally biased region" description="Polar residues" evidence="2">
    <location>
        <begin position="76"/>
        <end position="98"/>
    </location>
</feature>
<dbReference type="Proteomes" id="UP000076881">
    <property type="component" value="Unassembled WGS sequence"/>
</dbReference>
<feature type="compositionally biased region" description="Low complexity" evidence="2">
    <location>
        <begin position="264"/>
        <end position="275"/>
    </location>
</feature>
<dbReference type="Gene3D" id="3.40.1580.10">
    <property type="entry name" value="SMI1/KNR4-like"/>
    <property type="match status" value="1"/>
</dbReference>
<dbReference type="PIRSF" id="PIRSF017023">
    <property type="entry name" value="KNR4"/>
    <property type="match status" value="1"/>
</dbReference>
<dbReference type="OrthoDB" id="2305498at2759"/>
<dbReference type="GO" id="GO:0043332">
    <property type="term" value="C:mating projection tip"/>
    <property type="evidence" value="ECO:0007669"/>
    <property type="project" value="TreeGrafter"/>
</dbReference>
<proteinExistence type="inferred from homology"/>
<name>A0A168FQC6_CORDF</name>
<feature type="region of interest" description="Disordered" evidence="2">
    <location>
        <begin position="405"/>
        <end position="471"/>
    </location>
</feature>
<dbReference type="GO" id="GO:0070880">
    <property type="term" value="P:fungal-type cell wall beta-glucan biosynthetic process"/>
    <property type="evidence" value="ECO:0007669"/>
    <property type="project" value="TreeGrafter"/>
</dbReference>
<accession>A0A168FQC6</accession>
<dbReference type="InterPro" id="IPR037883">
    <property type="entry name" value="Knr4/Smi1-like_sf"/>
</dbReference>
<feature type="region of interest" description="Disordered" evidence="2">
    <location>
        <begin position="1"/>
        <end position="28"/>
    </location>
</feature>
<keyword evidence="5" id="KW-1185">Reference proteome</keyword>
<dbReference type="Pfam" id="PF09346">
    <property type="entry name" value="SMI1_KNR4"/>
    <property type="match status" value="1"/>
</dbReference>
<evidence type="ECO:0000256" key="1">
    <source>
        <dbReference type="ARBA" id="ARBA00005303"/>
    </source>
</evidence>
<dbReference type="PANTHER" id="PTHR47432">
    <property type="entry name" value="CELL WALL ASSEMBLY REGULATOR SMI1"/>
    <property type="match status" value="1"/>
</dbReference>
<evidence type="ECO:0000256" key="2">
    <source>
        <dbReference type="SAM" id="MobiDB-lite"/>
    </source>
</evidence>
<feature type="compositionally biased region" description="Polar residues" evidence="2">
    <location>
        <begin position="16"/>
        <end position="28"/>
    </location>
</feature>
<sequence>MANSYAPPGRPRDPRSASTATVSAANHTTSSFTTALKSFWHTMTTYDRHSSFDSPQRTGRHVPLRDSRSGMLTGVATASDSRADVSNSYFDEGASSTRYEGGGGPSTPNGSYSPGLRSSVAKQANADGFEVQGQGDVQMQAFSDGLPPPPPVQHSWHRIDSWAEENYFELFDQLGEGCTINDLNDLEHQLDCSLPQDVRDSLMVHDGQERGGTPTGIIFSGMLMDAEEVVQEWETWRRVNEQYLLDAANNRPVPRPSSQDNGESSSRQRPPSSSSNPDAWQENLLQKQDCVPANSIRKAYAHAGWIPLVRDWGGNNLAVDLAPGPAGRWGQIILFGRDYDTKYVVARSWGAFLALVADDLNSGKWYVDEDTNELKLREFKETRIEPSYFNILRWRMDQKYGRRAAAAGKRRSMASPKAGSPLGSRSGSPYASPVDAPNGDARGRSMQRLKISSPLTSPGRRGFGKPPPLSRVTEEMVMPILADAEIEPTTLVEVEEEPDSPGSSQDLKSPMSATAMPLAGRRQSDLLKDKENEPPKANGKQPEVADGAMKTIEI</sequence>
<feature type="region of interest" description="Disordered" evidence="2">
    <location>
        <begin position="247"/>
        <end position="279"/>
    </location>
</feature>
<dbReference type="PANTHER" id="PTHR47432:SF1">
    <property type="entry name" value="CELL WALL ASSEMBLY REGULATOR SMI1"/>
    <property type="match status" value="1"/>
</dbReference>
<feature type="region of interest" description="Disordered" evidence="2">
    <location>
        <begin position="492"/>
        <end position="554"/>
    </location>
</feature>
<gene>
    <name evidence="4" type="ORF">LEL_07475</name>
</gene>
<comment type="caution">
    <text evidence="4">The sequence shown here is derived from an EMBL/GenBank/DDBJ whole genome shotgun (WGS) entry which is preliminary data.</text>
</comment>
<evidence type="ECO:0000259" key="3">
    <source>
        <dbReference type="SMART" id="SM00860"/>
    </source>
</evidence>
<dbReference type="InterPro" id="IPR018958">
    <property type="entry name" value="Knr4/Smi1-like_dom"/>
</dbReference>
<dbReference type="STRING" id="1081108.A0A168FQC6"/>
<feature type="region of interest" description="Disordered" evidence="2">
    <location>
        <begin position="47"/>
        <end position="119"/>
    </location>
</feature>